<evidence type="ECO:0000256" key="3">
    <source>
        <dbReference type="ARBA" id="ARBA00022676"/>
    </source>
</evidence>
<dbReference type="InterPro" id="IPR029055">
    <property type="entry name" value="Ntn_hydrolases_N"/>
</dbReference>
<dbReference type="InterPro" id="IPR029057">
    <property type="entry name" value="PRTase-like"/>
</dbReference>
<keyword evidence="4 7" id="KW-0808">Transferase</keyword>
<evidence type="ECO:0000256" key="4">
    <source>
        <dbReference type="ARBA" id="ARBA00022679"/>
    </source>
</evidence>
<comment type="caution">
    <text evidence="12">The sequence shown here is derived from an EMBL/GenBank/DDBJ whole genome shotgun (WGS) entry which is preliminary data.</text>
</comment>
<evidence type="ECO:0000256" key="1">
    <source>
        <dbReference type="ARBA" id="ARBA00005209"/>
    </source>
</evidence>
<keyword evidence="7 10" id="KW-0411">Iron-sulfur</keyword>
<dbReference type="InterPro" id="IPR017932">
    <property type="entry name" value="GATase_2_dom"/>
</dbReference>
<evidence type="ECO:0000256" key="10">
    <source>
        <dbReference type="PIRSR" id="PIRSR000485-3"/>
    </source>
</evidence>
<keyword evidence="6 7" id="KW-0315">Glutamine amidotransferase</keyword>
<proteinExistence type="inferred from homology"/>
<dbReference type="Gene3D" id="3.40.50.2020">
    <property type="match status" value="1"/>
</dbReference>
<feature type="active site" description="Nucleophile" evidence="7 9">
    <location>
        <position position="14"/>
    </location>
</feature>
<keyword evidence="3 7" id="KW-0328">Glycosyltransferase</keyword>
<dbReference type="InterPro" id="IPR000836">
    <property type="entry name" value="PRTase_dom"/>
</dbReference>
<dbReference type="GO" id="GO:0009113">
    <property type="term" value="P:purine nucleobase biosynthetic process"/>
    <property type="evidence" value="ECO:0007669"/>
    <property type="project" value="UniProtKB-UniRule"/>
</dbReference>
<dbReference type="EC" id="2.4.2.14" evidence="7"/>
<feature type="binding site" evidence="7 10">
    <location>
        <position position="489"/>
    </location>
    <ligand>
        <name>[4Fe-4S] cluster</name>
        <dbReference type="ChEBI" id="CHEBI:49883"/>
    </ligand>
</feature>
<evidence type="ECO:0000256" key="9">
    <source>
        <dbReference type="PIRSR" id="PIRSR000485-1"/>
    </source>
</evidence>
<evidence type="ECO:0000256" key="2">
    <source>
        <dbReference type="ARBA" id="ARBA00010138"/>
    </source>
</evidence>
<evidence type="ECO:0000313" key="13">
    <source>
        <dbReference type="Proteomes" id="UP000774699"/>
    </source>
</evidence>
<evidence type="ECO:0000256" key="8">
    <source>
        <dbReference type="PIRNR" id="PIRNR000485"/>
    </source>
</evidence>
<protein>
    <recommendedName>
        <fullName evidence="7">Amidophosphoribosyltransferase</fullName>
        <shortName evidence="7">ATase</shortName>
        <ecNumber evidence="7">2.4.2.14</ecNumber>
    </recommendedName>
    <alternativeName>
        <fullName evidence="7">Glutamine phosphoribosylpyrophosphate amidotransferase</fullName>
        <shortName evidence="7">GPATase</shortName>
    </alternativeName>
</protein>
<dbReference type="SUPFAM" id="SSF56235">
    <property type="entry name" value="N-terminal nucleophile aminohydrolases (Ntn hydrolases)"/>
    <property type="match status" value="1"/>
</dbReference>
<dbReference type="GO" id="GO:0051539">
    <property type="term" value="F:4 iron, 4 sulfur cluster binding"/>
    <property type="evidence" value="ECO:0007669"/>
    <property type="project" value="UniProtKB-KW"/>
</dbReference>
<evidence type="ECO:0000256" key="7">
    <source>
        <dbReference type="HAMAP-Rule" id="MF_01931"/>
    </source>
</evidence>
<dbReference type="GO" id="GO:0046872">
    <property type="term" value="F:metal ion binding"/>
    <property type="evidence" value="ECO:0007669"/>
    <property type="project" value="UniProtKB-KW"/>
</dbReference>
<comment type="caution">
    <text evidence="7">Lacks conserved residue(s) required for the propagation of feature annotation.</text>
</comment>
<evidence type="ECO:0000259" key="11">
    <source>
        <dbReference type="PROSITE" id="PS51278"/>
    </source>
</evidence>
<evidence type="ECO:0000313" key="12">
    <source>
        <dbReference type="EMBL" id="MBM3281801.1"/>
    </source>
</evidence>
<dbReference type="Gene3D" id="3.60.20.10">
    <property type="entry name" value="Glutamine Phosphoribosylpyrophosphate, subunit 1, domain 1"/>
    <property type="match status" value="1"/>
</dbReference>
<comment type="function">
    <text evidence="7">Catalyzes the formation of phosphoribosylamine from phosphoribosylpyrophosphate (PRPP) and glutamine.</text>
</comment>
<dbReference type="Pfam" id="PF13522">
    <property type="entry name" value="GATase_6"/>
    <property type="match status" value="1"/>
</dbReference>
<reference evidence="12" key="1">
    <citation type="submission" date="2019-03" db="EMBL/GenBank/DDBJ databases">
        <title>Lake Tanganyika Metagenome-Assembled Genomes (MAGs).</title>
        <authorList>
            <person name="Tran P."/>
        </authorList>
    </citation>
    <scope>NUCLEOTIDE SEQUENCE</scope>
    <source>
        <strain evidence="12">M_DeepCast_50m_m2_156</strain>
    </source>
</reference>
<keyword evidence="7" id="KW-0004">4Fe-4S</keyword>
<dbReference type="AlphaFoldDB" id="A0A8T4C5W7"/>
<dbReference type="PROSITE" id="PS51278">
    <property type="entry name" value="GATASE_TYPE_2"/>
    <property type="match status" value="1"/>
</dbReference>
<comment type="cofactor">
    <cofactor evidence="7 10">
        <name>[4Fe-4S] cluster</name>
        <dbReference type="ChEBI" id="CHEBI:49883"/>
    </cofactor>
    <text evidence="7 10">Binds 1 [4Fe-4S] cluster per subunit.</text>
</comment>
<gene>
    <name evidence="7 12" type="primary">purF</name>
    <name evidence="12" type="ORF">FJY86_00470</name>
</gene>
<dbReference type="HAMAP" id="MF_01931">
    <property type="entry name" value="PurF"/>
    <property type="match status" value="1"/>
</dbReference>
<keyword evidence="7 10" id="KW-0408">Iron</keyword>
<feature type="binding site" evidence="7 10">
    <location>
        <position position="423"/>
    </location>
    <ligand>
        <name>[4Fe-4S] cluster</name>
        <dbReference type="ChEBI" id="CHEBI:49883"/>
    </ligand>
</feature>
<dbReference type="PIRSF" id="PIRSF000485">
    <property type="entry name" value="Amd_phspho_trans"/>
    <property type="match status" value="1"/>
</dbReference>
<comment type="similarity">
    <text evidence="2 7 8">In the C-terminal section; belongs to the purine/pyrimidine phosphoribosyltransferase family.</text>
</comment>
<accession>A0A8T4C5W7</accession>
<dbReference type="GO" id="GO:0006189">
    <property type="term" value="P:'de novo' IMP biosynthetic process"/>
    <property type="evidence" value="ECO:0007669"/>
    <property type="project" value="UniProtKB-UniRule"/>
</dbReference>
<comment type="catalytic activity">
    <reaction evidence="7 8">
        <text>5-phospho-beta-D-ribosylamine + L-glutamate + diphosphate = 5-phospho-alpha-D-ribose 1-diphosphate + L-glutamine + H2O</text>
        <dbReference type="Rhea" id="RHEA:14905"/>
        <dbReference type="ChEBI" id="CHEBI:15377"/>
        <dbReference type="ChEBI" id="CHEBI:29985"/>
        <dbReference type="ChEBI" id="CHEBI:33019"/>
        <dbReference type="ChEBI" id="CHEBI:58017"/>
        <dbReference type="ChEBI" id="CHEBI:58359"/>
        <dbReference type="ChEBI" id="CHEBI:58681"/>
        <dbReference type="EC" id="2.4.2.14"/>
    </reaction>
</comment>
<keyword evidence="7 10" id="KW-0479">Metal-binding</keyword>
<evidence type="ECO:0000256" key="5">
    <source>
        <dbReference type="ARBA" id="ARBA00022755"/>
    </source>
</evidence>
<feature type="domain" description="Glutamine amidotransferase type-2" evidence="11">
    <location>
        <begin position="14"/>
        <end position="257"/>
    </location>
</feature>
<dbReference type="PANTHER" id="PTHR11907">
    <property type="entry name" value="AMIDOPHOSPHORIBOSYLTRANSFERASE"/>
    <property type="match status" value="1"/>
</dbReference>
<feature type="binding site" evidence="7 10">
    <location>
        <position position="492"/>
    </location>
    <ligand>
        <name>[4Fe-4S] cluster</name>
        <dbReference type="ChEBI" id="CHEBI:49883"/>
    </ligand>
</feature>
<dbReference type="EMBL" id="VGJJ01000002">
    <property type="protein sequence ID" value="MBM3281801.1"/>
    <property type="molecule type" value="Genomic_DNA"/>
</dbReference>
<organism evidence="12 13">
    <name type="scientific">Candidatus Iainarchaeum sp</name>
    <dbReference type="NCBI Taxonomy" id="3101447"/>
    <lineage>
        <taxon>Archaea</taxon>
        <taxon>Candidatus Iainarchaeota</taxon>
        <taxon>Candidatus Iainarchaeia</taxon>
        <taxon>Candidatus Iainarchaeales</taxon>
        <taxon>Candidatus Iainarchaeaceae</taxon>
        <taxon>Candidatus Iainarchaeum</taxon>
    </lineage>
</organism>
<dbReference type="CDD" id="cd06223">
    <property type="entry name" value="PRTases_typeI"/>
    <property type="match status" value="1"/>
</dbReference>
<dbReference type="GO" id="GO:0004044">
    <property type="term" value="F:amidophosphoribosyltransferase activity"/>
    <property type="evidence" value="ECO:0007669"/>
    <property type="project" value="UniProtKB-UniRule"/>
</dbReference>
<evidence type="ECO:0000256" key="6">
    <source>
        <dbReference type="ARBA" id="ARBA00022962"/>
    </source>
</evidence>
<dbReference type="InterPro" id="IPR005854">
    <property type="entry name" value="PurF"/>
</dbReference>
<dbReference type="SUPFAM" id="SSF53271">
    <property type="entry name" value="PRTase-like"/>
    <property type="match status" value="1"/>
</dbReference>
<sequence>MANSPRDDHPREECGIAAVYLKKDPSHYPEGGALFFLQKMLLQLQHRGQLSAGFTVYDDTHPELLRTYKANGLVNEVFQLSDEEKATKLLNDYTGKIGIGHVRYATSGSESCDVAQPFERVHSRLWKWFSFAFNGNIANAPEIRNELKENQYHFRTNTDTEVLMHLLAHHTGTETPNTLENMFTHVAERADGAYSIVYVNAHGELCVMRDKHGFKPLVYVDTPDFFLAASESVALHPFVKNGVTDLRAGELIKLSQNKLIHSRFAPSTQKVSHCMFEWVYFASAGSTMQNSNVYEARWRLGEELARAEKLSTNPSDFVVVNIPDTSKPAADGYAYTLKLPAKEGLLRNRYVGRTFIEGGKWQDKVKEKFTINKSAIEGKNVILVEDSIVRGNTMRELVTKLKEEGHVLSVHARISCPPILNPCFYGIDMTTFNELIAAKHAAQESTRENVSLNAEEMGCIAKELGADSLHYQTMEGLYRALRIDAQQLCTACLTGKYPTPTGQSLVTEAWFRHQQKMHGRIYDR</sequence>
<name>A0A8T4C5W7_9ARCH</name>
<dbReference type="NCBIfam" id="TIGR01134">
    <property type="entry name" value="purF"/>
    <property type="match status" value="1"/>
</dbReference>
<feature type="binding site" evidence="7 10">
    <location>
        <position position="274"/>
    </location>
    <ligand>
        <name>[4Fe-4S] cluster</name>
        <dbReference type="ChEBI" id="CHEBI:49883"/>
    </ligand>
</feature>
<comment type="pathway">
    <text evidence="1 7 8">Purine metabolism; IMP biosynthesis via de novo pathway; N(1)-(5-phospho-D-ribosyl)glycinamide from 5-phospho-alpha-D-ribose 1-diphosphate: step 1/2.</text>
</comment>
<dbReference type="Proteomes" id="UP000774699">
    <property type="component" value="Unassembled WGS sequence"/>
</dbReference>
<keyword evidence="5 7" id="KW-0658">Purine biosynthesis</keyword>